<evidence type="ECO:0000313" key="9">
    <source>
        <dbReference type="EMBL" id="KAF2084823.1"/>
    </source>
</evidence>
<dbReference type="Pfam" id="PF00378">
    <property type="entry name" value="ECH_1"/>
    <property type="match status" value="1"/>
</dbReference>
<protein>
    <submittedName>
        <fullName evidence="9">Enoyl-CoA hydratase-like protein</fullName>
    </submittedName>
</protein>
<dbReference type="OrthoDB" id="2139957at2759"/>
<keyword evidence="6" id="KW-0413">Isomerase</keyword>
<evidence type="ECO:0000256" key="7">
    <source>
        <dbReference type="ARBA" id="ARBA00023239"/>
    </source>
</evidence>
<dbReference type="EMBL" id="ML978737">
    <property type="protein sequence ID" value="KAF2084823.1"/>
    <property type="molecule type" value="Genomic_DNA"/>
</dbReference>
<keyword evidence="4" id="KW-0843">Virulence</keyword>
<proteinExistence type="inferred from homology"/>
<dbReference type="FunFam" id="3.90.226.10:FF:000074">
    <property type="entry name" value="Enoyl-CoA hydratase (AFU_orthologue AFUA_2G10650)"/>
    <property type="match status" value="1"/>
</dbReference>
<evidence type="ECO:0000256" key="4">
    <source>
        <dbReference type="ARBA" id="ARBA00023026"/>
    </source>
</evidence>
<dbReference type="PROSITE" id="PS00166">
    <property type="entry name" value="ENOYL_COA_HYDRATASE"/>
    <property type="match status" value="1"/>
</dbReference>
<evidence type="ECO:0000256" key="1">
    <source>
        <dbReference type="ARBA" id="ARBA00004275"/>
    </source>
</evidence>
<dbReference type="InterPro" id="IPR018376">
    <property type="entry name" value="Enoyl-CoA_hyd/isom_CS"/>
</dbReference>
<dbReference type="SUPFAM" id="SSF52096">
    <property type="entry name" value="ClpP/crotonase"/>
    <property type="match status" value="1"/>
</dbReference>
<dbReference type="Proteomes" id="UP000799776">
    <property type="component" value="Unassembled WGS sequence"/>
</dbReference>
<dbReference type="InterPro" id="IPR001753">
    <property type="entry name" value="Enoyl-CoA_hydra/iso"/>
</dbReference>
<organism evidence="9 10">
    <name type="scientific">Saccharata proteae CBS 121410</name>
    <dbReference type="NCBI Taxonomy" id="1314787"/>
    <lineage>
        <taxon>Eukaryota</taxon>
        <taxon>Fungi</taxon>
        <taxon>Dikarya</taxon>
        <taxon>Ascomycota</taxon>
        <taxon>Pezizomycotina</taxon>
        <taxon>Dothideomycetes</taxon>
        <taxon>Dothideomycetes incertae sedis</taxon>
        <taxon>Botryosphaeriales</taxon>
        <taxon>Saccharataceae</taxon>
        <taxon>Saccharata</taxon>
    </lineage>
</organism>
<dbReference type="AlphaFoldDB" id="A0A9P4LXB2"/>
<evidence type="ECO:0000256" key="2">
    <source>
        <dbReference type="ARBA" id="ARBA00004924"/>
    </source>
</evidence>
<comment type="caution">
    <text evidence="9">The sequence shown here is derived from an EMBL/GenBank/DDBJ whole genome shotgun (WGS) entry which is preliminary data.</text>
</comment>
<dbReference type="GO" id="GO:0016829">
    <property type="term" value="F:lyase activity"/>
    <property type="evidence" value="ECO:0007669"/>
    <property type="project" value="UniProtKB-KW"/>
</dbReference>
<keyword evidence="5" id="KW-0576">Peroxisome</keyword>
<evidence type="ECO:0000256" key="6">
    <source>
        <dbReference type="ARBA" id="ARBA00023235"/>
    </source>
</evidence>
<comment type="subcellular location">
    <subcellularLocation>
        <location evidence="1">Peroxisome</location>
    </subcellularLocation>
</comment>
<dbReference type="CDD" id="cd06558">
    <property type="entry name" value="crotonase-like"/>
    <property type="match status" value="1"/>
</dbReference>
<accession>A0A9P4LXB2</accession>
<dbReference type="InterPro" id="IPR029045">
    <property type="entry name" value="ClpP/crotonase-like_dom_sf"/>
</dbReference>
<dbReference type="PANTHER" id="PTHR11941">
    <property type="entry name" value="ENOYL-COA HYDRATASE-RELATED"/>
    <property type="match status" value="1"/>
</dbReference>
<reference evidence="9" key="1">
    <citation type="journal article" date="2020" name="Stud. Mycol.">
        <title>101 Dothideomycetes genomes: a test case for predicting lifestyles and emergence of pathogens.</title>
        <authorList>
            <person name="Haridas S."/>
            <person name="Albert R."/>
            <person name="Binder M."/>
            <person name="Bloem J."/>
            <person name="Labutti K."/>
            <person name="Salamov A."/>
            <person name="Andreopoulos B."/>
            <person name="Baker S."/>
            <person name="Barry K."/>
            <person name="Bills G."/>
            <person name="Bluhm B."/>
            <person name="Cannon C."/>
            <person name="Castanera R."/>
            <person name="Culley D."/>
            <person name="Daum C."/>
            <person name="Ezra D."/>
            <person name="Gonzalez J."/>
            <person name="Henrissat B."/>
            <person name="Kuo A."/>
            <person name="Liang C."/>
            <person name="Lipzen A."/>
            <person name="Lutzoni F."/>
            <person name="Magnuson J."/>
            <person name="Mondo S."/>
            <person name="Nolan M."/>
            <person name="Ohm R."/>
            <person name="Pangilinan J."/>
            <person name="Park H.-J."/>
            <person name="Ramirez L."/>
            <person name="Alfaro M."/>
            <person name="Sun H."/>
            <person name="Tritt A."/>
            <person name="Yoshinaga Y."/>
            <person name="Zwiers L.-H."/>
            <person name="Turgeon B."/>
            <person name="Goodwin S."/>
            <person name="Spatafora J."/>
            <person name="Crous P."/>
            <person name="Grigoriev I."/>
        </authorList>
    </citation>
    <scope>NUCLEOTIDE SEQUENCE</scope>
    <source>
        <strain evidence="9">CBS 121410</strain>
    </source>
</reference>
<comment type="similarity">
    <text evidence="3 8">Belongs to the enoyl-CoA hydratase/isomerase family.</text>
</comment>
<dbReference type="GO" id="GO:0016853">
    <property type="term" value="F:isomerase activity"/>
    <property type="evidence" value="ECO:0007669"/>
    <property type="project" value="UniProtKB-KW"/>
</dbReference>
<dbReference type="GO" id="GO:0006635">
    <property type="term" value="P:fatty acid beta-oxidation"/>
    <property type="evidence" value="ECO:0007669"/>
    <property type="project" value="TreeGrafter"/>
</dbReference>
<gene>
    <name evidence="9" type="ORF">K490DRAFT_48342</name>
</gene>
<sequence length="284" mass="30476">MPPPPEPTFTRPPPSPLRTFLLTYPAPHVLLVTINRPAARNSIPAPGHWEADAVFRWFDREPGLRVAVVTGVGERAFCAGQDLVGELERDRIGRGEGDGVGHPASGFCGLSRRTGKKPVVAAVNGFALGGGMEICLNCDLVVASPTATFGLPEVHVGLYAAAGGLPRLVRTIGMQKATELALLGTRLSAPEALSLHLINRISKTRETVVEEAVQLAKEIAANNPDAVIVTRAGLREAWECGSVERATQVVGERWGERLVEGENFRRGLEAFVGKKKAEWVDSKL</sequence>
<dbReference type="GO" id="GO:0005739">
    <property type="term" value="C:mitochondrion"/>
    <property type="evidence" value="ECO:0007669"/>
    <property type="project" value="TreeGrafter"/>
</dbReference>
<keyword evidence="7" id="KW-0456">Lyase</keyword>
<evidence type="ECO:0000256" key="8">
    <source>
        <dbReference type="RuleBase" id="RU003707"/>
    </source>
</evidence>
<dbReference type="Gene3D" id="3.90.226.10">
    <property type="entry name" value="2-enoyl-CoA Hydratase, Chain A, domain 1"/>
    <property type="match status" value="1"/>
</dbReference>
<dbReference type="PANTHER" id="PTHR11941:SF68">
    <property type="entry name" value="CARNITINYL-COA DEHYDRATASE"/>
    <property type="match status" value="1"/>
</dbReference>
<dbReference type="GO" id="GO:0005777">
    <property type="term" value="C:peroxisome"/>
    <property type="evidence" value="ECO:0007669"/>
    <property type="project" value="UniProtKB-SubCell"/>
</dbReference>
<name>A0A9P4LXB2_9PEZI</name>
<evidence type="ECO:0000313" key="10">
    <source>
        <dbReference type="Proteomes" id="UP000799776"/>
    </source>
</evidence>
<evidence type="ECO:0000256" key="5">
    <source>
        <dbReference type="ARBA" id="ARBA00023140"/>
    </source>
</evidence>
<evidence type="ECO:0000256" key="3">
    <source>
        <dbReference type="ARBA" id="ARBA00005254"/>
    </source>
</evidence>
<comment type="pathway">
    <text evidence="2">Siderophore biosynthesis.</text>
</comment>
<keyword evidence="10" id="KW-1185">Reference proteome</keyword>